<dbReference type="AlphaFoldDB" id="A0AAV4SU93"/>
<protein>
    <submittedName>
        <fullName evidence="1">Uncharacterized protein</fullName>
    </submittedName>
</protein>
<proteinExistence type="predicted"/>
<dbReference type="Proteomes" id="UP001054945">
    <property type="component" value="Unassembled WGS sequence"/>
</dbReference>
<evidence type="ECO:0000313" key="2">
    <source>
        <dbReference type="Proteomes" id="UP001054945"/>
    </source>
</evidence>
<organism evidence="1 2">
    <name type="scientific">Caerostris extrusa</name>
    <name type="common">Bark spider</name>
    <name type="synonym">Caerostris bankana</name>
    <dbReference type="NCBI Taxonomy" id="172846"/>
    <lineage>
        <taxon>Eukaryota</taxon>
        <taxon>Metazoa</taxon>
        <taxon>Ecdysozoa</taxon>
        <taxon>Arthropoda</taxon>
        <taxon>Chelicerata</taxon>
        <taxon>Arachnida</taxon>
        <taxon>Araneae</taxon>
        <taxon>Araneomorphae</taxon>
        <taxon>Entelegynae</taxon>
        <taxon>Araneoidea</taxon>
        <taxon>Araneidae</taxon>
        <taxon>Caerostris</taxon>
    </lineage>
</organism>
<sequence>MNDAFYKPGMLKTSKNVKRSINGGPNPAEGIKGFYFGIKIPGILSGTLGTESIPLMGKRNSRMGRKA</sequence>
<reference evidence="1 2" key="1">
    <citation type="submission" date="2021-06" db="EMBL/GenBank/DDBJ databases">
        <title>Caerostris extrusa draft genome.</title>
        <authorList>
            <person name="Kono N."/>
            <person name="Arakawa K."/>
        </authorList>
    </citation>
    <scope>NUCLEOTIDE SEQUENCE [LARGE SCALE GENOMIC DNA]</scope>
</reference>
<name>A0AAV4SU93_CAEEX</name>
<dbReference type="EMBL" id="BPLR01010193">
    <property type="protein sequence ID" value="GIY37639.1"/>
    <property type="molecule type" value="Genomic_DNA"/>
</dbReference>
<accession>A0AAV4SU93</accession>
<gene>
    <name evidence="1" type="ORF">CEXT_158881</name>
</gene>
<keyword evidence="2" id="KW-1185">Reference proteome</keyword>
<evidence type="ECO:0000313" key="1">
    <source>
        <dbReference type="EMBL" id="GIY37639.1"/>
    </source>
</evidence>
<comment type="caution">
    <text evidence="1">The sequence shown here is derived from an EMBL/GenBank/DDBJ whole genome shotgun (WGS) entry which is preliminary data.</text>
</comment>